<feature type="compositionally biased region" description="Basic and acidic residues" evidence="4">
    <location>
        <begin position="373"/>
        <end position="385"/>
    </location>
</feature>
<dbReference type="GO" id="GO:0004386">
    <property type="term" value="F:helicase activity"/>
    <property type="evidence" value="ECO:0007669"/>
    <property type="project" value="UniProtKB-KW"/>
</dbReference>
<evidence type="ECO:0000313" key="6">
    <source>
        <dbReference type="EMBL" id="GHB01504.1"/>
    </source>
</evidence>
<reference evidence="6" key="1">
    <citation type="journal article" date="2014" name="Int. J. Syst. Evol. Microbiol.">
        <title>Complete genome sequence of Corynebacterium casei LMG S-19264T (=DSM 44701T), isolated from a smear-ripened cheese.</title>
        <authorList>
            <consortium name="US DOE Joint Genome Institute (JGI-PGF)"/>
            <person name="Walter F."/>
            <person name="Albersmeier A."/>
            <person name="Kalinowski J."/>
            <person name="Ruckert C."/>
        </authorList>
    </citation>
    <scope>NUCLEOTIDE SEQUENCE</scope>
    <source>
        <strain evidence="6">JCM 4518</strain>
    </source>
</reference>
<keyword evidence="2" id="KW-0547">Nucleotide-binding</keyword>
<evidence type="ECO:0000313" key="7">
    <source>
        <dbReference type="Proteomes" id="UP000644020"/>
    </source>
</evidence>
<sequence>MPAWTPPRESTWTSGLIRVFAGSFLRPNAHGSCPYKGALKARTGIRLAQGPLPAYKADPREGFNLGPLGETLDLIEYEHAEPEEALRRALAATRERPRADPGLASWTRSALERYLENSTPGLRPIPYSWVLVTRLKKTDGRGARRYEQCVWGRPYASADGRVRELRVPVARALSGPGREAAEHIGHAERADLAAAAQVVAFGEPHRLPNRFHWSDAAQPVRDIGEAAWREPEEVRITEVSCLDGERREVLAEGPEDVARRYAAHGLPKLTAAVSAGVFLPGHDCEDCKYAPSCPALPRLGGLLAIEERNRPRRTWSITNGRSYAGRPDRDESCPARERLRRLRLPDPEARALTPHVVRGHAVHTWIQQRHEAHPGVACRPDDAPDGRTSWSAGRWTVPPEQADLGARMVAAHARHCPYGLSTVSELVHERTLVVHDTAADVVVLAKTDTLYLDGTSWVYRETKTDARSDPPPETDLLRERPQLALAVLLSTSPVLGEDVSATRVELEVLGPHGARLTVIDPFDTEIRASARRVVRSLASDWHADTTAIARPGPHCKTCEMSVWCRPGLPDPTKG</sequence>
<dbReference type="EMBL" id="BMUL01000016">
    <property type="protein sequence ID" value="GHB01504.1"/>
    <property type="molecule type" value="Genomic_DNA"/>
</dbReference>
<organism evidence="6 7">
    <name type="scientific">Streptomyces termitum</name>
    <dbReference type="NCBI Taxonomy" id="67368"/>
    <lineage>
        <taxon>Bacteria</taxon>
        <taxon>Bacillati</taxon>
        <taxon>Actinomycetota</taxon>
        <taxon>Actinomycetes</taxon>
        <taxon>Kitasatosporales</taxon>
        <taxon>Streptomycetaceae</taxon>
        <taxon>Streptomyces</taxon>
    </lineage>
</organism>
<evidence type="ECO:0000256" key="3">
    <source>
        <dbReference type="ARBA" id="ARBA00023204"/>
    </source>
</evidence>
<dbReference type="AlphaFoldDB" id="A0A918WC83"/>
<feature type="domain" description="PD-(D/E)XK endonuclease-like" evidence="5">
    <location>
        <begin position="331"/>
        <end position="565"/>
    </location>
</feature>
<proteinExistence type="predicted"/>
<keyword evidence="2" id="KW-0378">Hydrolase</keyword>
<keyword evidence="1" id="KW-0227">DNA damage</keyword>
<evidence type="ECO:0000256" key="2">
    <source>
        <dbReference type="ARBA" id="ARBA00022806"/>
    </source>
</evidence>
<feature type="region of interest" description="Disordered" evidence="4">
    <location>
        <begin position="373"/>
        <end position="393"/>
    </location>
</feature>
<reference evidence="6" key="2">
    <citation type="submission" date="2020-09" db="EMBL/GenBank/DDBJ databases">
        <authorList>
            <person name="Sun Q."/>
            <person name="Ohkuma M."/>
        </authorList>
    </citation>
    <scope>NUCLEOTIDE SEQUENCE</scope>
    <source>
        <strain evidence="6">JCM 4518</strain>
    </source>
</reference>
<dbReference type="InterPro" id="IPR038726">
    <property type="entry name" value="PDDEXK_AddAB-type"/>
</dbReference>
<keyword evidence="2" id="KW-0347">Helicase</keyword>
<protein>
    <recommendedName>
        <fullName evidence="5">PD-(D/E)XK endonuclease-like domain-containing protein</fullName>
    </recommendedName>
</protein>
<evidence type="ECO:0000259" key="5">
    <source>
        <dbReference type="Pfam" id="PF12705"/>
    </source>
</evidence>
<dbReference type="Proteomes" id="UP000644020">
    <property type="component" value="Unassembled WGS sequence"/>
</dbReference>
<keyword evidence="3" id="KW-0234">DNA repair</keyword>
<evidence type="ECO:0000256" key="4">
    <source>
        <dbReference type="SAM" id="MobiDB-lite"/>
    </source>
</evidence>
<evidence type="ECO:0000256" key="1">
    <source>
        <dbReference type="ARBA" id="ARBA00022763"/>
    </source>
</evidence>
<keyword evidence="2" id="KW-0067">ATP-binding</keyword>
<accession>A0A918WC83</accession>
<comment type="caution">
    <text evidence="6">The sequence shown here is derived from an EMBL/GenBank/DDBJ whole genome shotgun (WGS) entry which is preliminary data.</text>
</comment>
<dbReference type="Pfam" id="PF12705">
    <property type="entry name" value="PDDEXK_1"/>
    <property type="match status" value="1"/>
</dbReference>
<gene>
    <name evidence="6" type="ORF">GCM10010305_50930</name>
</gene>
<name>A0A918WC83_9ACTN</name>
<dbReference type="GO" id="GO:0006281">
    <property type="term" value="P:DNA repair"/>
    <property type="evidence" value="ECO:0007669"/>
    <property type="project" value="UniProtKB-KW"/>
</dbReference>
<keyword evidence="7" id="KW-1185">Reference proteome</keyword>